<reference evidence="2 3" key="1">
    <citation type="submission" date="2007-04" db="EMBL/GenBank/DDBJ databases">
        <title>Complete genome sequence of Burkholderia multivorans ATCC 17616.</title>
        <authorList>
            <person name="Ohtsubo Y."/>
            <person name="Yamashita A."/>
            <person name="Kurokawa K."/>
            <person name="Takami H."/>
            <person name="Yuhara S."/>
            <person name="Nishiyama E."/>
            <person name="Endo R."/>
            <person name="Miyazaki R."/>
            <person name="Ono A."/>
            <person name="Yano K."/>
            <person name="Ito M."/>
            <person name="Sota M."/>
            <person name="Yuji N."/>
            <person name="Hattori M."/>
            <person name="Tsuda M."/>
        </authorList>
    </citation>
    <scope>NUCLEOTIDE SEQUENCE [LARGE SCALE GENOMIC DNA]</scope>
    <source>
        <strain evidence="3">ATCC 17616 / 249</strain>
        <plasmid evidence="3">Plasmid pTGL1</plasmid>
    </source>
</reference>
<dbReference type="InterPro" id="IPR050128">
    <property type="entry name" value="Sulfate_adenylyltrnsfr_sub2"/>
</dbReference>
<sequence>MQTIDLFPHLQQRPTLDQRVERAVAALRRLFHERRIAICQFSAGKDSGVVAALTLEAARRHAAEGGEAVVYVVTADTGVESPEIVAHAQRELAKMHAYGKRHNVRVHVQTVAPSLATSWQVTILSGRALPSYAGTNSDCSVSLKIEPSRVFRNQLARAAKQQGYAEPVVCLGSRFAESAKRKAGMQARGDRADTPVRNDEGDLTLCVIADWETEDVWEYIGEVTSGLRSTYTDFRETSRIYAHAGNSSCAIVSDLSFEEASAGKRKRRGHCDARTGCWTCQQAEDRSLEEMIKFDEDRYAYASGLNRLNKFIRAIRYDWSRRNWVGRTIKEGYICIEPDTFNAATVRELVRYMMTIDRDELVRAKRTGSRPKFQTLPLTMMIAVDAMQSLQGLAPPFAIWADYRDIYCNGVRYDVPDVMPVAPQPMPEPMFLHVGEHWDDTADQWTGFRDPLFEALTEDSPCARKVHHLKGGRTTWEVPTGKRFEVDEESAEMILDFEFERLVEMHDAGFFPGGITAGYRWYLNYGTLTLSRAQQREHDEIARRTDFKDRLGLTLDYAVADLLRRAVRFAALPSPARTAWAHKATTSSAQADLPFVL</sequence>
<dbReference type="Proteomes" id="UP000008815">
    <property type="component" value="Plasmid pTGL1"/>
</dbReference>
<dbReference type="KEGG" id="bmj:BMULJ_06229"/>
<evidence type="ECO:0000259" key="1">
    <source>
        <dbReference type="Pfam" id="PF01507"/>
    </source>
</evidence>
<dbReference type="InterPro" id="IPR014729">
    <property type="entry name" value="Rossmann-like_a/b/a_fold"/>
</dbReference>
<dbReference type="PANTHER" id="PTHR43196:SF2">
    <property type="entry name" value="PHOSPHOADENOSINE PHOSPHOSULFATE REDUCTASE"/>
    <property type="match status" value="1"/>
</dbReference>
<gene>
    <name evidence="2" type="ordered locus">BMULJ_06229</name>
</gene>
<name>A0A0H3KZY5_BURM1</name>
<dbReference type="Gene3D" id="3.40.50.620">
    <property type="entry name" value="HUPs"/>
    <property type="match status" value="1"/>
</dbReference>
<dbReference type="InterPro" id="IPR002500">
    <property type="entry name" value="PAPS_reduct_dom"/>
</dbReference>
<dbReference type="SUPFAM" id="SSF52402">
    <property type="entry name" value="Adenine nucleotide alpha hydrolases-like"/>
    <property type="match status" value="1"/>
</dbReference>
<dbReference type="HOGENOM" id="CLU_019017_0_0_4"/>
<evidence type="ECO:0000313" key="3">
    <source>
        <dbReference type="Proteomes" id="UP000008815"/>
    </source>
</evidence>
<dbReference type="RefSeq" id="WP_009692545.1">
    <property type="nucleotide sequence ID" value="NC_010070.1"/>
</dbReference>
<evidence type="ECO:0000313" key="2">
    <source>
        <dbReference type="EMBL" id="BAG48018.1"/>
    </source>
</evidence>
<proteinExistence type="predicted"/>
<geneLocation type="plasmid" evidence="2 3">
    <name>pTGL1</name>
</geneLocation>
<organism evidence="2 3">
    <name type="scientific">Burkholderia multivorans (strain ATCC 17616 / 249)</name>
    <dbReference type="NCBI Taxonomy" id="395019"/>
    <lineage>
        <taxon>Bacteria</taxon>
        <taxon>Pseudomonadati</taxon>
        <taxon>Pseudomonadota</taxon>
        <taxon>Betaproteobacteria</taxon>
        <taxon>Burkholderiales</taxon>
        <taxon>Burkholderiaceae</taxon>
        <taxon>Burkholderia</taxon>
        <taxon>Burkholderia cepacia complex</taxon>
    </lineage>
</organism>
<dbReference type="AlphaFoldDB" id="A0A0H3KZY5"/>
<keyword evidence="3" id="KW-1185">Reference proteome</keyword>
<feature type="domain" description="Phosphoadenosine phosphosulphate reductase" evidence="1">
    <location>
        <begin position="39"/>
        <end position="221"/>
    </location>
</feature>
<protein>
    <submittedName>
        <fullName evidence="2">3'-phosphoadenosine 5'-phosphosulfate sulfotransferase</fullName>
    </submittedName>
</protein>
<accession>A0A0H3KZY5</accession>
<dbReference type="eggNOG" id="COG0175">
    <property type="taxonomic scope" value="Bacteria"/>
</dbReference>
<dbReference type="EMBL" id="AP009388">
    <property type="protein sequence ID" value="BAG48018.1"/>
    <property type="molecule type" value="Genomic_DNA"/>
</dbReference>
<dbReference type="PANTHER" id="PTHR43196">
    <property type="entry name" value="SULFATE ADENYLYLTRANSFERASE SUBUNIT 2"/>
    <property type="match status" value="1"/>
</dbReference>
<dbReference type="KEGG" id="bmu:Bmul_6191"/>
<dbReference type="GO" id="GO:0003824">
    <property type="term" value="F:catalytic activity"/>
    <property type="evidence" value="ECO:0007669"/>
    <property type="project" value="InterPro"/>
</dbReference>
<dbReference type="Pfam" id="PF01507">
    <property type="entry name" value="PAPS_reduct"/>
    <property type="match status" value="1"/>
</dbReference>
<keyword evidence="2" id="KW-0614">Plasmid</keyword>